<dbReference type="Pfam" id="PF14486">
    <property type="entry name" value="DUF4432"/>
    <property type="match status" value="1"/>
</dbReference>
<dbReference type="GO" id="GO:0030246">
    <property type="term" value="F:carbohydrate binding"/>
    <property type="evidence" value="ECO:0007669"/>
    <property type="project" value="InterPro"/>
</dbReference>
<dbReference type="Proteomes" id="UP000036367">
    <property type="component" value="Unassembled WGS sequence"/>
</dbReference>
<keyword evidence="3" id="KW-1185">Reference proteome</keyword>
<name>A0A0J1BLG5_RHOIS</name>
<evidence type="ECO:0000313" key="3">
    <source>
        <dbReference type="Proteomes" id="UP000036367"/>
    </source>
</evidence>
<feature type="region of interest" description="Disordered" evidence="1">
    <location>
        <begin position="383"/>
        <end position="406"/>
    </location>
</feature>
<evidence type="ECO:0008006" key="4">
    <source>
        <dbReference type="Google" id="ProtNLM"/>
    </source>
</evidence>
<dbReference type="STRING" id="595434.RISK_000361"/>
<dbReference type="InterPro" id="IPR014718">
    <property type="entry name" value="GH-type_carb-bd"/>
</dbReference>
<comment type="caution">
    <text evidence="2">The sequence shown here is derived from an EMBL/GenBank/DDBJ whole genome shotgun (WGS) entry which is preliminary data.</text>
</comment>
<dbReference type="InterPro" id="IPR027839">
    <property type="entry name" value="DUF4432"/>
</dbReference>
<dbReference type="PATRIC" id="fig|595434.4.peg.346"/>
<dbReference type="Gene3D" id="2.70.98.10">
    <property type="match status" value="1"/>
</dbReference>
<dbReference type="CDD" id="cd09023">
    <property type="entry name" value="Aldose_epim_Ec_c4013"/>
    <property type="match status" value="1"/>
</dbReference>
<evidence type="ECO:0000256" key="1">
    <source>
        <dbReference type="SAM" id="MobiDB-lite"/>
    </source>
</evidence>
<dbReference type="AlphaFoldDB" id="A0A0J1BLG5"/>
<sequence>MHATLELNWKPFMATESIVVREVDDREQRIQWDTTSPMHLDLSTRVGDWTIRHGVFRGGVSEGVEIVRLKNSRMHVDVLPTRGMSIWRIECDGVRFGWHSPVIGPVHPNHVPVSEPSGLGWLSGFDELVVRCGLQSNGAPQHDANGQLEFPLHGHIANTPADSLSVEFDEASGRVELIADTVETRLFFKRFRMRSKIRIHADRTEVELLDDVTNELETPQTMQLLYHINIGAPILGENSRLVAALDELAPKDAHAAGQIDRWDEFDGPTTGQAERVYFGRPRADETGYTHTMLTSPEQDRGFAVSYKTSTLPAFVLWKNTAAEADGYVTGMEPATGFPNRRGFEEKQGRLLDIGAGQTKSFRIKLQPLMDAESVDTTRQKIQTLADEGEPTEISNDPRGDWTDLDG</sequence>
<evidence type="ECO:0000313" key="2">
    <source>
        <dbReference type="EMBL" id="KLU07283.1"/>
    </source>
</evidence>
<gene>
    <name evidence="2" type="ORF">RISK_000361</name>
</gene>
<reference evidence="2" key="1">
    <citation type="submission" date="2015-05" db="EMBL/GenBank/DDBJ databases">
        <title>Permanent draft genome of Rhodopirellula islandicus K833.</title>
        <authorList>
            <person name="Kizina J."/>
            <person name="Richter M."/>
            <person name="Glockner F.O."/>
            <person name="Harder J."/>
        </authorList>
    </citation>
    <scope>NUCLEOTIDE SEQUENCE [LARGE SCALE GENOMIC DNA]</scope>
    <source>
        <strain evidence="2">K833</strain>
    </source>
</reference>
<proteinExistence type="predicted"/>
<dbReference type="EMBL" id="LECT01000006">
    <property type="protein sequence ID" value="KLU07283.1"/>
    <property type="molecule type" value="Genomic_DNA"/>
</dbReference>
<protein>
    <recommendedName>
        <fullName evidence="4">DUF4432 domain-containing protein</fullName>
    </recommendedName>
</protein>
<feature type="compositionally biased region" description="Basic and acidic residues" evidence="1">
    <location>
        <begin position="395"/>
        <end position="406"/>
    </location>
</feature>
<organism evidence="2 3">
    <name type="scientific">Rhodopirellula islandica</name>
    <dbReference type="NCBI Taxonomy" id="595434"/>
    <lineage>
        <taxon>Bacteria</taxon>
        <taxon>Pseudomonadati</taxon>
        <taxon>Planctomycetota</taxon>
        <taxon>Planctomycetia</taxon>
        <taxon>Pirellulales</taxon>
        <taxon>Pirellulaceae</taxon>
        <taxon>Rhodopirellula</taxon>
    </lineage>
</organism>
<accession>A0A0J1BLG5</accession>